<accession>A0A951Q6R9</accession>
<dbReference type="CDD" id="cd00143">
    <property type="entry name" value="PP2Cc"/>
    <property type="match status" value="1"/>
</dbReference>
<dbReference type="PROSITE" id="PS51746">
    <property type="entry name" value="PPM_2"/>
    <property type="match status" value="1"/>
</dbReference>
<organism evidence="4 5">
    <name type="scientific">Drouetiella hepatica Uher 2000/2452</name>
    <dbReference type="NCBI Taxonomy" id="904376"/>
    <lineage>
        <taxon>Bacteria</taxon>
        <taxon>Bacillati</taxon>
        <taxon>Cyanobacteriota</taxon>
        <taxon>Cyanophyceae</taxon>
        <taxon>Oculatellales</taxon>
        <taxon>Oculatellaceae</taxon>
        <taxon>Drouetiella</taxon>
    </lineage>
</organism>
<reference evidence="4" key="1">
    <citation type="submission" date="2021-05" db="EMBL/GenBank/DDBJ databases">
        <authorList>
            <person name="Pietrasiak N."/>
            <person name="Ward R."/>
            <person name="Stajich J.E."/>
            <person name="Kurbessoian T."/>
        </authorList>
    </citation>
    <scope>NUCLEOTIDE SEQUENCE</scope>
    <source>
        <strain evidence="4">UHER 2000/2452</strain>
    </source>
</reference>
<keyword evidence="2" id="KW-0812">Transmembrane</keyword>
<feature type="compositionally biased region" description="Low complexity" evidence="1">
    <location>
        <begin position="652"/>
        <end position="668"/>
    </location>
</feature>
<name>A0A951Q6R9_9CYAN</name>
<dbReference type="Pfam" id="PF00481">
    <property type="entry name" value="PP2C"/>
    <property type="match status" value="1"/>
</dbReference>
<protein>
    <submittedName>
        <fullName evidence="4">Protein phosphatase 2C domain-containing protein</fullName>
    </submittedName>
</protein>
<gene>
    <name evidence="4" type="ORF">KME15_03135</name>
</gene>
<dbReference type="SMART" id="SM00331">
    <property type="entry name" value="PP2C_SIG"/>
    <property type="match status" value="1"/>
</dbReference>
<dbReference type="AlphaFoldDB" id="A0A951Q6R9"/>
<keyword evidence="2" id="KW-1133">Transmembrane helix</keyword>
<dbReference type="SMART" id="SM00332">
    <property type="entry name" value="PP2Cc"/>
    <property type="match status" value="1"/>
</dbReference>
<evidence type="ECO:0000313" key="5">
    <source>
        <dbReference type="Proteomes" id="UP000757435"/>
    </source>
</evidence>
<comment type="caution">
    <text evidence="4">The sequence shown here is derived from an EMBL/GenBank/DDBJ whole genome shotgun (WGS) entry which is preliminary data.</text>
</comment>
<reference evidence="4" key="2">
    <citation type="journal article" date="2022" name="Microbiol. Resour. Announc.">
        <title>Metagenome Sequencing to Explore Phylogenomics of Terrestrial Cyanobacteria.</title>
        <authorList>
            <person name="Ward R.D."/>
            <person name="Stajich J.E."/>
            <person name="Johansen J.R."/>
            <person name="Huntemann M."/>
            <person name="Clum A."/>
            <person name="Foster B."/>
            <person name="Foster B."/>
            <person name="Roux S."/>
            <person name="Palaniappan K."/>
            <person name="Varghese N."/>
            <person name="Mukherjee S."/>
            <person name="Reddy T.B.K."/>
            <person name="Daum C."/>
            <person name="Copeland A."/>
            <person name="Chen I.A."/>
            <person name="Ivanova N.N."/>
            <person name="Kyrpides N.C."/>
            <person name="Shapiro N."/>
            <person name="Eloe-Fadrosh E.A."/>
            <person name="Pietrasiak N."/>
        </authorList>
    </citation>
    <scope>NUCLEOTIDE SEQUENCE</scope>
    <source>
        <strain evidence="4">UHER 2000/2452</strain>
    </source>
</reference>
<evidence type="ECO:0000256" key="1">
    <source>
        <dbReference type="SAM" id="MobiDB-lite"/>
    </source>
</evidence>
<dbReference type="InterPro" id="IPR036457">
    <property type="entry name" value="PPM-type-like_dom_sf"/>
</dbReference>
<dbReference type="Proteomes" id="UP000757435">
    <property type="component" value="Unassembled WGS sequence"/>
</dbReference>
<feature type="domain" description="PPM-type phosphatase" evidence="3">
    <location>
        <begin position="290"/>
        <end position="563"/>
    </location>
</feature>
<dbReference type="Gene3D" id="3.60.40.10">
    <property type="entry name" value="PPM-type phosphatase domain"/>
    <property type="match status" value="1"/>
</dbReference>
<dbReference type="InterPro" id="IPR001932">
    <property type="entry name" value="PPM-type_phosphatase-like_dom"/>
</dbReference>
<sequence length="674" mass="73869">MSHPSVQIQCVNSECLHPDNALGQTLCDRCQTPLVYRYLWATRAMSGAANPADIPVNTLVADRYWVTRPQIWLDTQPARAADVPNLMPNLALSYLYLYAHRLHLPGLYGFCAETEDDEAIALLDNAPLDETGQLLPMLEAAWQTTPPVRQIYWLWQILQLWQPLRHQGVATSLLVPDNLHIEGWRVRVRELLPDRPEDPPQSAQLPDDESAIATKVPGEPAAVESSLPSLKDLGALWQTWVMSSLDSPQPLQQICQQMQTSEEADFETIAAQLDKLLLAQTARLPLYLDIAGATTTGPQRTHNEDACFPIASPADETLAPHVGIICDGIGGHEGGEVASQLALRSLQLQIRVLLAELAGQPEPLTPAVVKQQLTKAVRVVNNLIANQNDTQKRELRQRMGTTLVMALQLPQQIPTGSEPATGNGHELYLVHVGDSRAYWITSKYLHQLTLDDDVATREVLMGRSPYQEALRRSDGGALTQALGTRNADLVEVNVQRFFIEEDGLLLLCSDGLSDYDRIEQSWQPIAQAVLEGKISLREAVQQWIGIANEKNGHDNTSVVLLRCMVSQPPSPEISTSAPTPETASIALPNIDDSLADSSRALLYDEEPPPTLRPAPVSSWKPLTLGVRLLGLMVLAAIAGILGVAIWQQMERSPSSSSPTPSLPQSLPQPSTPSP</sequence>
<dbReference type="SUPFAM" id="SSF81606">
    <property type="entry name" value="PP2C-like"/>
    <property type="match status" value="1"/>
</dbReference>
<evidence type="ECO:0000259" key="3">
    <source>
        <dbReference type="PROSITE" id="PS51746"/>
    </source>
</evidence>
<proteinExistence type="predicted"/>
<feature type="transmembrane region" description="Helical" evidence="2">
    <location>
        <begin position="624"/>
        <end position="646"/>
    </location>
</feature>
<keyword evidence="2" id="KW-0472">Membrane</keyword>
<evidence type="ECO:0000256" key="2">
    <source>
        <dbReference type="SAM" id="Phobius"/>
    </source>
</evidence>
<dbReference type="EMBL" id="JAHHHD010000002">
    <property type="protein sequence ID" value="MBW4657642.1"/>
    <property type="molecule type" value="Genomic_DNA"/>
</dbReference>
<feature type="region of interest" description="Disordered" evidence="1">
    <location>
        <begin position="651"/>
        <end position="674"/>
    </location>
</feature>
<evidence type="ECO:0000313" key="4">
    <source>
        <dbReference type="EMBL" id="MBW4657642.1"/>
    </source>
</evidence>